<dbReference type="EMBL" id="KE504229">
    <property type="protein sequence ID" value="EPS94570.1"/>
    <property type="molecule type" value="Genomic_DNA"/>
</dbReference>
<dbReference type="SUPFAM" id="SSF52047">
    <property type="entry name" value="RNI-like"/>
    <property type="match status" value="1"/>
</dbReference>
<dbReference type="Proteomes" id="UP000015241">
    <property type="component" value="Unassembled WGS sequence"/>
</dbReference>
<reference evidence="2 3" key="1">
    <citation type="journal article" date="2012" name="Science">
        <title>The Paleozoic origin of enzymatic lignin decomposition reconstructed from 31 fungal genomes.</title>
        <authorList>
            <person name="Floudas D."/>
            <person name="Binder M."/>
            <person name="Riley R."/>
            <person name="Barry K."/>
            <person name="Blanchette R.A."/>
            <person name="Henrissat B."/>
            <person name="Martinez A.T."/>
            <person name="Otillar R."/>
            <person name="Spatafora J.W."/>
            <person name="Yadav J.S."/>
            <person name="Aerts A."/>
            <person name="Benoit I."/>
            <person name="Boyd A."/>
            <person name="Carlson A."/>
            <person name="Copeland A."/>
            <person name="Coutinho P.M."/>
            <person name="de Vries R.P."/>
            <person name="Ferreira P."/>
            <person name="Findley K."/>
            <person name="Foster B."/>
            <person name="Gaskell J."/>
            <person name="Glotzer D."/>
            <person name="Gorecki P."/>
            <person name="Heitman J."/>
            <person name="Hesse C."/>
            <person name="Hori C."/>
            <person name="Igarashi K."/>
            <person name="Jurgens J.A."/>
            <person name="Kallen N."/>
            <person name="Kersten P."/>
            <person name="Kohler A."/>
            <person name="Kuees U."/>
            <person name="Kumar T.K.A."/>
            <person name="Kuo A."/>
            <person name="LaButti K."/>
            <person name="Larrondo L.F."/>
            <person name="Lindquist E."/>
            <person name="Ling A."/>
            <person name="Lombard V."/>
            <person name="Lucas S."/>
            <person name="Lundell T."/>
            <person name="Martin R."/>
            <person name="McLaughlin D.J."/>
            <person name="Morgenstern I."/>
            <person name="Morin E."/>
            <person name="Murat C."/>
            <person name="Nagy L.G."/>
            <person name="Nolan M."/>
            <person name="Ohm R.A."/>
            <person name="Patyshakuliyeva A."/>
            <person name="Rokas A."/>
            <person name="Ruiz-Duenas F.J."/>
            <person name="Sabat G."/>
            <person name="Salamov A."/>
            <person name="Samejima M."/>
            <person name="Schmutz J."/>
            <person name="Slot J.C."/>
            <person name="St John F."/>
            <person name="Stenlid J."/>
            <person name="Sun H."/>
            <person name="Sun S."/>
            <person name="Syed K."/>
            <person name="Tsang A."/>
            <person name="Wiebenga A."/>
            <person name="Young D."/>
            <person name="Pisabarro A."/>
            <person name="Eastwood D.C."/>
            <person name="Martin F."/>
            <person name="Cullen D."/>
            <person name="Grigoriev I.V."/>
            <person name="Hibbett D.S."/>
        </authorList>
    </citation>
    <scope>NUCLEOTIDE SEQUENCE</scope>
    <source>
        <strain evidence="3">FP-58527</strain>
    </source>
</reference>
<dbReference type="Gene3D" id="3.80.10.10">
    <property type="entry name" value="Ribonuclease Inhibitor"/>
    <property type="match status" value="1"/>
</dbReference>
<dbReference type="AlphaFoldDB" id="S8EY95"/>
<dbReference type="Pfam" id="PF12937">
    <property type="entry name" value="F-box-like"/>
    <property type="match status" value="1"/>
</dbReference>
<dbReference type="InterPro" id="IPR001810">
    <property type="entry name" value="F-box_dom"/>
</dbReference>
<evidence type="ECO:0000259" key="1">
    <source>
        <dbReference type="Pfam" id="PF12937"/>
    </source>
</evidence>
<feature type="domain" description="F-box" evidence="1">
    <location>
        <begin position="27"/>
        <end position="82"/>
    </location>
</feature>
<sequence length="533" mass="60819">MSVVAAAQSQMRYSLDARHGILNGTPLPDNILCHIFQFLAEERARYRGGYYKVVAVDVVPLVCQRWRAIATVKPRLWKAIVFHDHTSAISVQRKLSLSQQSRIKINIQQTDPNNGNSLQDYVACARLLAKEASRIQTFMIRGFNCASLAAILKIFSMPAPELRELYVVGLDGVQPKGTEWPPLFGMDMPRLQSATVVESAVPLYPGSFQNLIRLRLLSQGNLDFYALIMLLDALPSLRWLAIKMKRYSEWDPDTKMYTGTIALNNLRELYIEGCQDNVLRVLAPLAFPDTAQVYVTIYGDNDNEPRRYRQRCTHMWEFTRHLRTVNLAYVDEVSNGLVTRTISITWNDPEICVKWVWSAAEDKSEKGQPGFFFDMVLDLQNVEQINITRLPTVYAVHPLEWRHLLELVPALTVLLLRMNTHRPLDGPEGRTDFRVAEMEHHILLAHFSTLWQELGVLGGQGPPLLCPDFCSLQSPRDWILFREFVQVCAPHISARAAAGASMVFLRRGEDMFSTERPYGTVRLIRVSPRNRLL</sequence>
<dbReference type="HOGENOM" id="CLU_510927_0_0_1"/>
<dbReference type="InParanoid" id="S8EY95"/>
<evidence type="ECO:0000313" key="3">
    <source>
        <dbReference type="Proteomes" id="UP000015241"/>
    </source>
</evidence>
<name>S8EY95_FOMSC</name>
<protein>
    <recommendedName>
        <fullName evidence="1">F-box domain-containing protein</fullName>
    </recommendedName>
</protein>
<gene>
    <name evidence="2" type="ORF">FOMPIDRAFT_97238</name>
</gene>
<organism evidence="2 3">
    <name type="scientific">Fomitopsis schrenkii</name>
    <name type="common">Brown rot fungus</name>
    <dbReference type="NCBI Taxonomy" id="2126942"/>
    <lineage>
        <taxon>Eukaryota</taxon>
        <taxon>Fungi</taxon>
        <taxon>Dikarya</taxon>
        <taxon>Basidiomycota</taxon>
        <taxon>Agaricomycotina</taxon>
        <taxon>Agaricomycetes</taxon>
        <taxon>Polyporales</taxon>
        <taxon>Fomitopsis</taxon>
    </lineage>
</organism>
<evidence type="ECO:0000313" key="2">
    <source>
        <dbReference type="EMBL" id="EPS94570.1"/>
    </source>
</evidence>
<keyword evidence="3" id="KW-1185">Reference proteome</keyword>
<accession>S8EY95</accession>
<proteinExistence type="predicted"/>
<dbReference type="InterPro" id="IPR032675">
    <property type="entry name" value="LRR_dom_sf"/>
</dbReference>
<dbReference type="OrthoDB" id="2801457at2759"/>
<dbReference type="SUPFAM" id="SSF81383">
    <property type="entry name" value="F-box domain"/>
    <property type="match status" value="1"/>
</dbReference>
<dbReference type="InterPro" id="IPR036047">
    <property type="entry name" value="F-box-like_dom_sf"/>
</dbReference>